<evidence type="ECO:0000256" key="1">
    <source>
        <dbReference type="SAM" id="Phobius"/>
    </source>
</evidence>
<proteinExistence type="predicted"/>
<evidence type="ECO:0000313" key="2">
    <source>
        <dbReference type="EMBL" id="OZG55285.1"/>
    </source>
</evidence>
<feature type="transmembrane region" description="Helical" evidence="1">
    <location>
        <begin position="399"/>
        <end position="421"/>
    </location>
</feature>
<keyword evidence="1" id="KW-0472">Membrane</keyword>
<dbReference type="PANTHER" id="PTHR11328:SF24">
    <property type="entry name" value="MAJOR FACILITATOR SUPERFAMILY (MFS) PROFILE DOMAIN-CONTAINING PROTEIN"/>
    <property type="match status" value="1"/>
</dbReference>
<dbReference type="AlphaFoldDB" id="A0A261F8A1"/>
<feature type="transmembrane region" description="Helical" evidence="1">
    <location>
        <begin position="112"/>
        <end position="134"/>
    </location>
</feature>
<feature type="transmembrane region" description="Helical" evidence="1">
    <location>
        <begin position="154"/>
        <end position="176"/>
    </location>
</feature>
<gene>
    <name evidence="2" type="ORF">AEAE_1082</name>
</gene>
<protein>
    <submittedName>
        <fullName evidence="2">Sodium:galactoside symporter</fullName>
    </submittedName>
</protein>
<dbReference type="Proteomes" id="UP000228976">
    <property type="component" value="Unassembled WGS sequence"/>
</dbReference>
<keyword evidence="1" id="KW-0812">Transmembrane</keyword>
<feature type="transmembrane region" description="Helical" evidence="1">
    <location>
        <begin position="47"/>
        <end position="68"/>
    </location>
</feature>
<reference evidence="2 3" key="1">
    <citation type="journal article" date="2017" name="BMC Genomics">
        <title>Comparative genomic and phylogenomic analyses of the Bifidobacteriaceae family.</title>
        <authorList>
            <person name="Lugli G.A."/>
            <person name="Milani C."/>
            <person name="Turroni F."/>
            <person name="Duranti S."/>
            <person name="Mancabelli L."/>
            <person name="Mangifesta M."/>
            <person name="Ferrario C."/>
            <person name="Modesto M."/>
            <person name="Mattarelli P."/>
            <person name="Jiri K."/>
            <person name="van Sinderen D."/>
            <person name="Ventura M."/>
        </authorList>
    </citation>
    <scope>NUCLEOTIDE SEQUENCE [LARGE SCALE GENOMIC DNA]</scope>
    <source>
        <strain evidence="2 3">LMG 21773</strain>
    </source>
</reference>
<dbReference type="SUPFAM" id="SSF103473">
    <property type="entry name" value="MFS general substrate transporter"/>
    <property type="match status" value="1"/>
</dbReference>
<feature type="transmembrane region" description="Helical" evidence="1">
    <location>
        <begin position="346"/>
        <end position="378"/>
    </location>
</feature>
<feature type="transmembrane region" description="Helical" evidence="1">
    <location>
        <begin position="319"/>
        <end position="340"/>
    </location>
</feature>
<dbReference type="InterPro" id="IPR039672">
    <property type="entry name" value="MFS_2"/>
</dbReference>
<comment type="caution">
    <text evidence="2">The sequence shown here is derived from an EMBL/GenBank/DDBJ whole genome shotgun (WGS) entry which is preliminary data.</text>
</comment>
<dbReference type="EMBL" id="MWWU01000003">
    <property type="protein sequence ID" value="OZG55285.1"/>
    <property type="molecule type" value="Genomic_DNA"/>
</dbReference>
<dbReference type="Gene3D" id="1.20.1250.20">
    <property type="entry name" value="MFS general substrate transporter like domains"/>
    <property type="match status" value="1"/>
</dbReference>
<keyword evidence="1" id="KW-1133">Transmembrane helix</keyword>
<dbReference type="OrthoDB" id="181905at2"/>
<feature type="transmembrane region" description="Helical" evidence="1">
    <location>
        <begin position="286"/>
        <end position="307"/>
    </location>
</feature>
<feature type="transmembrane region" description="Helical" evidence="1">
    <location>
        <begin position="182"/>
        <end position="202"/>
    </location>
</feature>
<dbReference type="GO" id="GO:0005886">
    <property type="term" value="C:plasma membrane"/>
    <property type="evidence" value="ECO:0007669"/>
    <property type="project" value="TreeGrafter"/>
</dbReference>
<sequence>MRRPRSHQVTMLSAIGYGLGDFYAGGQGALVSTYLSLYWNKFCGLNISFSQTVLGLSAIVSAFVALGFGVLDDNFYRFAIGRRFGRRRLFLFVTVPGIFIGTLLWIPGLSAWAYACAYVLWIALVQIFATAYGALPGEMTADFNERTQLSTARLFTATAASTGIPLLGGVVLSYAGEEKPDGYMWFAMGMTLAFAVAVFLCWKATWEMTPSQAGFSAFEHPDYVPIRVGFSGWARRCRKMLREYASTVKIAEFRKHLVTYVLCMVSQDTFSQLFMFFVIYNWNKTAAFGSLLLSCTIISLPLMPVFARIMVKQGPRKLYALNYSASVIGLIWFALLWATAQYSHTVIWVIFTVAGSLWMLSCKALTNYIPWAVFPYMADIDQIVTMRYRSATFLGAQTFIRQSAGGLCSLLIGGVLSFSGFDATHRVQTQSAHIALGALFLGIYALCVLVGWLASRTLVINRNTDNLVLQEIKRRQEGGVATDIDPQVRHTIEKMTGVAYEQCWQQ</sequence>
<name>A0A261F8A1_9BIFI</name>
<dbReference type="RefSeq" id="WP_094690172.1">
    <property type="nucleotide sequence ID" value="NZ_JACBYZ010000001.1"/>
</dbReference>
<dbReference type="Pfam" id="PF13347">
    <property type="entry name" value="MFS_2"/>
    <property type="match status" value="1"/>
</dbReference>
<feature type="transmembrane region" description="Helical" evidence="1">
    <location>
        <begin position="433"/>
        <end position="454"/>
    </location>
</feature>
<dbReference type="PANTHER" id="PTHR11328">
    <property type="entry name" value="MAJOR FACILITATOR SUPERFAMILY DOMAIN-CONTAINING PROTEIN"/>
    <property type="match status" value="1"/>
</dbReference>
<feature type="transmembrane region" description="Helical" evidence="1">
    <location>
        <begin position="89"/>
        <end position="106"/>
    </location>
</feature>
<dbReference type="InterPro" id="IPR036259">
    <property type="entry name" value="MFS_trans_sf"/>
</dbReference>
<feature type="transmembrane region" description="Helical" evidence="1">
    <location>
        <begin position="257"/>
        <end position="280"/>
    </location>
</feature>
<dbReference type="GO" id="GO:0008643">
    <property type="term" value="P:carbohydrate transport"/>
    <property type="evidence" value="ECO:0007669"/>
    <property type="project" value="InterPro"/>
</dbReference>
<feature type="transmembrane region" description="Helical" evidence="1">
    <location>
        <begin position="12"/>
        <end position="35"/>
    </location>
</feature>
<accession>A0A261F8A1</accession>
<keyword evidence="3" id="KW-1185">Reference proteome</keyword>
<evidence type="ECO:0000313" key="3">
    <source>
        <dbReference type="Proteomes" id="UP000228976"/>
    </source>
</evidence>
<organism evidence="2 3">
    <name type="scientific">Aeriscardovia aeriphila</name>
    <dbReference type="NCBI Taxonomy" id="218139"/>
    <lineage>
        <taxon>Bacteria</taxon>
        <taxon>Bacillati</taxon>
        <taxon>Actinomycetota</taxon>
        <taxon>Actinomycetes</taxon>
        <taxon>Bifidobacteriales</taxon>
        <taxon>Bifidobacteriaceae</taxon>
        <taxon>Aeriscardovia</taxon>
    </lineage>
</organism>
<dbReference type="GO" id="GO:0015293">
    <property type="term" value="F:symporter activity"/>
    <property type="evidence" value="ECO:0007669"/>
    <property type="project" value="InterPro"/>
</dbReference>